<feature type="region of interest" description="Disordered" evidence="1">
    <location>
        <begin position="469"/>
        <end position="507"/>
    </location>
</feature>
<name>A0A251UQ90_HELAN</name>
<dbReference type="EC" id="3.6.4.13" evidence="2"/>
<reference evidence="2" key="3">
    <citation type="submission" date="2020-06" db="EMBL/GenBank/DDBJ databases">
        <title>Helianthus annuus Genome sequencing and assembly Release 2.</title>
        <authorList>
            <person name="Gouzy J."/>
            <person name="Langlade N."/>
            <person name="Munos S."/>
        </authorList>
    </citation>
    <scope>NUCLEOTIDE SEQUENCE</scope>
    <source>
        <tissue evidence="2">Leaves</tissue>
    </source>
</reference>
<evidence type="ECO:0000256" key="1">
    <source>
        <dbReference type="SAM" id="MobiDB-lite"/>
    </source>
</evidence>
<keyword evidence="2" id="KW-0347">Helicase</keyword>
<keyword evidence="4" id="KW-1185">Reference proteome</keyword>
<dbReference type="GO" id="GO:0003724">
    <property type="term" value="F:RNA helicase activity"/>
    <property type="evidence" value="ECO:0007669"/>
    <property type="project" value="UniProtKB-EC"/>
</dbReference>
<protein>
    <submittedName>
        <fullName evidence="3">Putative glycoside hydrolase-type carbohydrate-binding, subgroup</fullName>
    </submittedName>
    <submittedName>
        <fullName evidence="2">RNA helicase</fullName>
        <ecNumber evidence="2">3.6.4.13</ecNumber>
    </submittedName>
</protein>
<dbReference type="AlphaFoldDB" id="A0A251UQ90"/>
<reference evidence="2 4" key="1">
    <citation type="journal article" date="2017" name="Nature">
        <title>The sunflower genome provides insights into oil metabolism, flowering and Asterid evolution.</title>
        <authorList>
            <person name="Badouin H."/>
            <person name="Gouzy J."/>
            <person name="Grassa C.J."/>
            <person name="Murat F."/>
            <person name="Staton S.E."/>
            <person name="Cottret L."/>
            <person name="Lelandais-Briere C."/>
            <person name="Owens G.L."/>
            <person name="Carrere S."/>
            <person name="Mayjonade B."/>
            <person name="Legrand L."/>
            <person name="Gill N."/>
            <person name="Kane N.C."/>
            <person name="Bowers J.E."/>
            <person name="Hubner S."/>
            <person name="Bellec A."/>
            <person name="Berard A."/>
            <person name="Berges H."/>
            <person name="Blanchet N."/>
            <person name="Boniface M.C."/>
            <person name="Brunel D."/>
            <person name="Catrice O."/>
            <person name="Chaidir N."/>
            <person name="Claudel C."/>
            <person name="Donnadieu C."/>
            <person name="Faraut T."/>
            <person name="Fievet G."/>
            <person name="Helmstetter N."/>
            <person name="King M."/>
            <person name="Knapp S.J."/>
            <person name="Lai Z."/>
            <person name="Le Paslier M.C."/>
            <person name="Lippi Y."/>
            <person name="Lorenzon L."/>
            <person name="Mandel J.R."/>
            <person name="Marage G."/>
            <person name="Marchand G."/>
            <person name="Marquand E."/>
            <person name="Bret-Mestries E."/>
            <person name="Morien E."/>
            <person name="Nambeesan S."/>
            <person name="Nguyen T."/>
            <person name="Pegot-Espagnet P."/>
            <person name="Pouilly N."/>
            <person name="Raftis F."/>
            <person name="Sallet E."/>
            <person name="Schiex T."/>
            <person name="Thomas J."/>
            <person name="Vandecasteele C."/>
            <person name="Vares D."/>
            <person name="Vear F."/>
            <person name="Vautrin S."/>
            <person name="Crespi M."/>
            <person name="Mangin B."/>
            <person name="Burke J.M."/>
            <person name="Salse J."/>
            <person name="Munos S."/>
            <person name="Vincourt P."/>
            <person name="Rieseberg L.H."/>
            <person name="Langlade N.B."/>
        </authorList>
    </citation>
    <scope>NUCLEOTIDE SEQUENCE [LARGE SCALE GENOMIC DNA]</scope>
    <source>
        <strain evidence="4">cv. SF193</strain>
        <tissue evidence="2">Leaves</tissue>
    </source>
</reference>
<dbReference type="EMBL" id="MNCJ02000320">
    <property type="protein sequence ID" value="KAF5806258.1"/>
    <property type="molecule type" value="Genomic_DNA"/>
</dbReference>
<evidence type="ECO:0000313" key="4">
    <source>
        <dbReference type="Proteomes" id="UP000215914"/>
    </source>
</evidence>
<keyword evidence="2" id="KW-0067">ATP-binding</keyword>
<dbReference type="InParanoid" id="A0A251UQ90"/>
<keyword evidence="3" id="KW-0378">Hydrolase</keyword>
<evidence type="ECO:0000313" key="2">
    <source>
        <dbReference type="EMBL" id="KAF5806258.1"/>
    </source>
</evidence>
<dbReference type="Gramene" id="mRNA:HanXRQr2_Chr05g0219241">
    <property type="protein sequence ID" value="mRNA:HanXRQr2_Chr05g0219241"/>
    <property type="gene ID" value="HanXRQr2_Chr05g0219241"/>
</dbReference>
<dbReference type="GO" id="GO:0016787">
    <property type="term" value="F:hydrolase activity"/>
    <property type="evidence" value="ECO:0007669"/>
    <property type="project" value="UniProtKB-KW"/>
</dbReference>
<dbReference type="STRING" id="4232.A0A251UQ90"/>
<proteinExistence type="predicted"/>
<dbReference type="GO" id="GO:0031969">
    <property type="term" value="C:chloroplast membrane"/>
    <property type="evidence" value="ECO:0000318"/>
    <property type="project" value="GO_Central"/>
</dbReference>
<gene>
    <name evidence="3" type="ORF">HannXRQ_Chr05g0148891</name>
    <name evidence="2" type="ORF">HanXRQr2_Chr05g0219241</name>
</gene>
<dbReference type="Proteomes" id="UP000215914">
    <property type="component" value="Chromosome 5"/>
</dbReference>
<accession>A0A251UQ90</accession>
<reference evidence="3" key="2">
    <citation type="submission" date="2017-02" db="EMBL/GenBank/DDBJ databases">
        <title>Sunflower complete genome.</title>
        <authorList>
            <person name="Langlade N."/>
            <person name="Munos S."/>
        </authorList>
    </citation>
    <scope>NUCLEOTIDE SEQUENCE [LARGE SCALE GENOMIC DNA]</scope>
    <source>
        <tissue evidence="3">Leaves</tissue>
    </source>
</reference>
<feature type="compositionally biased region" description="Basic residues" evidence="1">
    <location>
        <begin position="469"/>
        <end position="480"/>
    </location>
</feature>
<keyword evidence="2" id="KW-0547">Nucleotide-binding</keyword>
<organism evidence="3 4">
    <name type="scientific">Helianthus annuus</name>
    <name type="common">Common sunflower</name>
    <dbReference type="NCBI Taxonomy" id="4232"/>
    <lineage>
        <taxon>Eukaryota</taxon>
        <taxon>Viridiplantae</taxon>
        <taxon>Streptophyta</taxon>
        <taxon>Embryophyta</taxon>
        <taxon>Tracheophyta</taxon>
        <taxon>Spermatophyta</taxon>
        <taxon>Magnoliopsida</taxon>
        <taxon>eudicotyledons</taxon>
        <taxon>Gunneridae</taxon>
        <taxon>Pentapetalae</taxon>
        <taxon>asterids</taxon>
        <taxon>campanulids</taxon>
        <taxon>Asterales</taxon>
        <taxon>Asteraceae</taxon>
        <taxon>Asteroideae</taxon>
        <taxon>Heliantheae alliance</taxon>
        <taxon>Heliantheae</taxon>
        <taxon>Helianthus</taxon>
    </lineage>
</organism>
<dbReference type="EMBL" id="CM007894">
    <property type="protein sequence ID" value="OTG25550.1"/>
    <property type="molecule type" value="Genomic_DNA"/>
</dbReference>
<sequence>MVCSARLLNVSYPRTPSFCSYVSPAHHNSRYFCTNPKSTVRWRSMSSFDPYASMYASAASIDTDSAAKNAAGFCIIEGPETVQDFDKMDIQEIQDNIRSRRNEIFLHMEEVRRLRIQQRIKSAELGIVNEEQDNELPNFPSFIPFLPPLFANFGTLEQHGFARNRLWSLDDDPSPLPPHDAACAGKSEANVAKSKLASLYGGHGDQLTIIAAFECWKKAKEMGQEARCCHKYFVAAGGMRMLSAMREQLRRELCTNGFIPKDSSRLSENSQDKGIINVVIVAGLYPWVGRLFLDGKSKRYVISDVNEQKVTLGRQSINSRITLKKKKIDPLVIYDEYYWPVLLLATEIVVAPINDDNETVSEDGNNERREDEFMSNPDTAVEVIADRWLSFKSTALDAAQICCLRERLLDAILFKITHLGKDLPPVLAASVDAIAKACDGLAGISEMIGENGKISGSVKSLLNKVIKRKKKKLKSRKLKTRCPSENQHPNYDAPSRSSRKRRREDMA</sequence>
<evidence type="ECO:0000313" key="3">
    <source>
        <dbReference type="EMBL" id="OTG25550.1"/>
    </source>
</evidence>
<feature type="compositionally biased region" description="Basic residues" evidence="1">
    <location>
        <begin position="497"/>
        <end position="507"/>
    </location>
</feature>